<protein>
    <submittedName>
        <fullName evidence="3">Uncharacterized protein</fullName>
    </submittedName>
</protein>
<reference evidence="4" key="1">
    <citation type="submission" date="2016-02" db="EMBL/GenBank/DDBJ databases">
        <title>Draft genome sequence of Microdochium bolleyi, a fungal endophyte of beachgrass.</title>
        <authorList>
            <consortium name="DOE Joint Genome Institute"/>
            <person name="David A.S."/>
            <person name="May G."/>
            <person name="Haridas S."/>
            <person name="Lim J."/>
            <person name="Wang M."/>
            <person name="Labutti K."/>
            <person name="Lipzen A."/>
            <person name="Barry K."/>
            <person name="Grigoriev I.V."/>
        </authorList>
    </citation>
    <scope>NUCLEOTIDE SEQUENCE [LARGE SCALE GENOMIC DNA]</scope>
    <source>
        <strain evidence="4">J235TASD1</strain>
    </source>
</reference>
<dbReference type="OrthoDB" id="10407917at2759"/>
<name>A0A136IJP2_9PEZI</name>
<organism evidence="3 4">
    <name type="scientific">Microdochium bolleyi</name>
    <dbReference type="NCBI Taxonomy" id="196109"/>
    <lineage>
        <taxon>Eukaryota</taxon>
        <taxon>Fungi</taxon>
        <taxon>Dikarya</taxon>
        <taxon>Ascomycota</taxon>
        <taxon>Pezizomycotina</taxon>
        <taxon>Sordariomycetes</taxon>
        <taxon>Xylariomycetidae</taxon>
        <taxon>Xylariales</taxon>
        <taxon>Microdochiaceae</taxon>
        <taxon>Microdochium</taxon>
    </lineage>
</organism>
<dbReference type="AlphaFoldDB" id="A0A136IJP2"/>
<evidence type="ECO:0000256" key="2">
    <source>
        <dbReference type="SAM" id="MobiDB-lite"/>
    </source>
</evidence>
<proteinExistence type="predicted"/>
<feature type="region of interest" description="Disordered" evidence="2">
    <location>
        <begin position="164"/>
        <end position="184"/>
    </location>
</feature>
<evidence type="ECO:0000313" key="3">
    <source>
        <dbReference type="EMBL" id="KXJ85193.1"/>
    </source>
</evidence>
<dbReference type="EMBL" id="KQ964291">
    <property type="protein sequence ID" value="KXJ85193.1"/>
    <property type="molecule type" value="Genomic_DNA"/>
</dbReference>
<accession>A0A136IJP2</accession>
<evidence type="ECO:0000256" key="1">
    <source>
        <dbReference type="SAM" id="Coils"/>
    </source>
</evidence>
<keyword evidence="4" id="KW-1185">Reference proteome</keyword>
<feature type="coiled-coil region" evidence="1">
    <location>
        <begin position="96"/>
        <end position="123"/>
    </location>
</feature>
<dbReference type="Proteomes" id="UP000070501">
    <property type="component" value="Unassembled WGS sequence"/>
</dbReference>
<evidence type="ECO:0000313" key="4">
    <source>
        <dbReference type="Proteomes" id="UP000070501"/>
    </source>
</evidence>
<sequence>MNSTDFQFTPLEAAHSLQQGPCWSHGAVGGFWPTAVPAPRSFASACGRQGVAQCGASSCARQTRCISLQPTQFVQERAEYPESSSVREISHHLSRITEELSSIKNLSEQVRALRKEVEVMTEAIDSVSKATYECKIKVDETDGKLENVIRGLSDFTADVHTWMHGDGEEEPTKANALEDSASGAGTAELSPKALDWMQYIDTAGVGLTFD</sequence>
<dbReference type="InParanoid" id="A0A136IJP2"/>
<gene>
    <name evidence="3" type="ORF">Micbo1qcDRAFT_198919</name>
</gene>
<keyword evidence="1" id="KW-0175">Coiled coil</keyword>